<evidence type="ECO:0000256" key="3">
    <source>
        <dbReference type="PROSITE-ProRule" id="PRU00221"/>
    </source>
</evidence>
<keyword evidence="6" id="KW-1185">Reference proteome</keyword>
<accession>A0ABQ3VN00</accession>
<comment type="caution">
    <text evidence="5">The sequence shown here is derived from an EMBL/GenBank/DDBJ whole genome shotgun (WGS) entry which is preliminary data.</text>
</comment>
<dbReference type="SMART" id="SM00320">
    <property type="entry name" value="WD40"/>
    <property type="match status" value="7"/>
</dbReference>
<dbReference type="PRINTS" id="PR00320">
    <property type="entry name" value="GPROTEINBRPT"/>
</dbReference>
<dbReference type="InterPro" id="IPR011047">
    <property type="entry name" value="Quinoprotein_ADH-like_sf"/>
</dbReference>
<evidence type="ECO:0000259" key="4">
    <source>
        <dbReference type="PROSITE" id="PS50011"/>
    </source>
</evidence>
<proteinExistence type="predicted"/>
<reference evidence="5 6" key="1">
    <citation type="journal article" date="2021" name="Int. J. Syst. Evol. Microbiol.">
        <title>Reticulibacter mediterranei gen. nov., sp. nov., within the new family Reticulibacteraceae fam. nov., and Ktedonospora formicarum gen. nov., sp. nov., Ktedonobacter robiniae sp. nov., Dictyobacter formicarum sp. nov. and Dictyobacter arantiisoli sp. nov., belonging to the class Ktedonobacteria.</title>
        <authorList>
            <person name="Yabe S."/>
            <person name="Zheng Y."/>
            <person name="Wang C.M."/>
            <person name="Sakai Y."/>
            <person name="Abe K."/>
            <person name="Yokota A."/>
            <person name="Donadio S."/>
            <person name="Cavaletti L."/>
            <person name="Monciardini P."/>
        </authorList>
    </citation>
    <scope>NUCLEOTIDE SEQUENCE [LARGE SCALE GENOMIC DNA]</scope>
    <source>
        <strain evidence="5 6">SOSP1-9</strain>
    </source>
</reference>
<dbReference type="InterPro" id="IPR013979">
    <property type="entry name" value="TIF_beta_prop-like"/>
</dbReference>
<feature type="repeat" description="WD" evidence="3">
    <location>
        <begin position="593"/>
        <end position="627"/>
    </location>
</feature>
<evidence type="ECO:0000256" key="1">
    <source>
        <dbReference type="ARBA" id="ARBA00022574"/>
    </source>
</evidence>
<dbReference type="InterPro" id="IPR019775">
    <property type="entry name" value="WD40_repeat_CS"/>
</dbReference>
<dbReference type="Gene3D" id="2.130.10.10">
    <property type="entry name" value="YVTN repeat-like/Quinoprotein amine dehydrogenase"/>
    <property type="match status" value="2"/>
</dbReference>
<dbReference type="InterPro" id="IPR000719">
    <property type="entry name" value="Prot_kinase_dom"/>
</dbReference>
<dbReference type="Pfam" id="PF08662">
    <property type="entry name" value="eIF2A"/>
    <property type="match status" value="1"/>
</dbReference>
<name>A0ABQ3VN00_9CHLR</name>
<feature type="domain" description="Protein kinase" evidence="4">
    <location>
        <begin position="15"/>
        <end position="272"/>
    </location>
</feature>
<evidence type="ECO:0000313" key="5">
    <source>
        <dbReference type="EMBL" id="GHO87460.1"/>
    </source>
</evidence>
<dbReference type="Pfam" id="PF00400">
    <property type="entry name" value="WD40"/>
    <property type="match status" value="4"/>
</dbReference>
<keyword evidence="1 3" id="KW-0853">WD repeat</keyword>
<dbReference type="PANTHER" id="PTHR19879:SF9">
    <property type="entry name" value="TRANSCRIPTION INITIATION FACTOR TFIID SUBUNIT 5"/>
    <property type="match status" value="1"/>
</dbReference>
<dbReference type="PANTHER" id="PTHR19879">
    <property type="entry name" value="TRANSCRIPTION INITIATION FACTOR TFIID"/>
    <property type="match status" value="1"/>
</dbReference>
<feature type="repeat" description="WD" evidence="3">
    <location>
        <begin position="370"/>
        <end position="413"/>
    </location>
</feature>
<feature type="repeat" description="WD" evidence="3">
    <location>
        <begin position="516"/>
        <end position="541"/>
    </location>
</feature>
<dbReference type="PROSITE" id="PS50294">
    <property type="entry name" value="WD_REPEATS_REGION"/>
    <property type="match status" value="3"/>
</dbReference>
<dbReference type="EMBL" id="BNJJ01000017">
    <property type="protein sequence ID" value="GHO87460.1"/>
    <property type="molecule type" value="Genomic_DNA"/>
</dbReference>
<dbReference type="SUPFAM" id="SSF56112">
    <property type="entry name" value="Protein kinase-like (PK-like)"/>
    <property type="match status" value="1"/>
</dbReference>
<keyword evidence="2" id="KW-0677">Repeat</keyword>
<dbReference type="PROSITE" id="PS50082">
    <property type="entry name" value="WD_REPEATS_2"/>
    <property type="match status" value="6"/>
</dbReference>
<dbReference type="CDD" id="cd00200">
    <property type="entry name" value="WD40"/>
    <property type="match status" value="1"/>
</dbReference>
<gene>
    <name evidence="5" type="ORF">KSZ_54660</name>
</gene>
<feature type="repeat" description="WD" evidence="3">
    <location>
        <begin position="456"/>
        <end position="487"/>
    </location>
</feature>
<dbReference type="Gene3D" id="3.30.200.20">
    <property type="entry name" value="Phosphorylase Kinase, domain 1"/>
    <property type="match status" value="1"/>
</dbReference>
<dbReference type="Pfam" id="PF00069">
    <property type="entry name" value="Pkinase"/>
    <property type="match status" value="1"/>
</dbReference>
<feature type="repeat" description="WD" evidence="3">
    <location>
        <begin position="328"/>
        <end position="369"/>
    </location>
</feature>
<dbReference type="InterPro" id="IPR011009">
    <property type="entry name" value="Kinase-like_dom_sf"/>
</dbReference>
<dbReference type="PROSITE" id="PS50011">
    <property type="entry name" value="PROTEIN_KINASE_DOM"/>
    <property type="match status" value="1"/>
</dbReference>
<dbReference type="InterPro" id="IPR001680">
    <property type="entry name" value="WD40_rpt"/>
</dbReference>
<feature type="repeat" description="WD" evidence="3">
    <location>
        <begin position="551"/>
        <end position="592"/>
    </location>
</feature>
<dbReference type="InterPro" id="IPR015943">
    <property type="entry name" value="WD40/YVTN_repeat-like_dom_sf"/>
</dbReference>
<dbReference type="CDD" id="cd14014">
    <property type="entry name" value="STKc_PknB_like"/>
    <property type="match status" value="1"/>
</dbReference>
<sequence length="627" mass="70551">MVDQSLIIGRQLGNYRVEGLIGQNSISEVYRGTHVQLRRQATIKIWHLQLNDSEWQMFWREVQALSQLDHEHILRIRDVGREHGVPLLVMEDIANSTLRQRLRDGQHLPLSIVITYIKQLAEALQYIHDHRLAHLNIKPENILLDGQNNVILSDIRIGTIVRHLAAKNNPMPLSNIQYMAPEQVMNQPHITSDQYALAAVAYEWLCGRPPFQGSYSAIIEKHRTLPPPSLLDQLQALPEEVERTLFRALAKDPAQRFPRITDFANALEQASYQKPKARNTAYMTNEISPMADQAQRTAPPHPQFVRSFPSSLRPKMNLTSSALSTGPFCTLREPVLSLDWSADGKHIVTAADGRNISIWDIATRKVVKTYQRHRGKVQMVAWGPQEMRPMVASASSEGNIQVWNVNSGMQQASWLEDAPIRYFAWSPDGQFIVSINMAGNNIKIWDVKTGRLVIQYKSKIQQLQALDWSTDGAYIVAASKEGSMQMWFVGTGMDGDRDSLKREQTRVYQRTAVSNINALDWSPNKKLLAYGGGNNSVDIWNPITGISPVHYGQHKGPIHAIQWSPDGSIIASASADKSVQVWDANNGKTIYSYQHHSDAVNAVKWSPDGKLLASGSSDRTIHIWSPS</sequence>
<evidence type="ECO:0000256" key="2">
    <source>
        <dbReference type="ARBA" id="ARBA00022737"/>
    </source>
</evidence>
<dbReference type="Gene3D" id="1.10.510.10">
    <property type="entry name" value="Transferase(Phosphotransferase) domain 1"/>
    <property type="match status" value="1"/>
</dbReference>
<dbReference type="SUPFAM" id="SSF50998">
    <property type="entry name" value="Quinoprotein alcohol dehydrogenase-like"/>
    <property type="match status" value="1"/>
</dbReference>
<dbReference type="InterPro" id="IPR020472">
    <property type="entry name" value="WD40_PAC1"/>
</dbReference>
<evidence type="ECO:0000313" key="6">
    <source>
        <dbReference type="Proteomes" id="UP000635565"/>
    </source>
</evidence>
<dbReference type="PROSITE" id="PS00678">
    <property type="entry name" value="WD_REPEATS_1"/>
    <property type="match status" value="1"/>
</dbReference>
<protein>
    <recommendedName>
        <fullName evidence="4">Protein kinase domain-containing protein</fullName>
    </recommendedName>
</protein>
<organism evidence="5 6">
    <name type="scientific">Dictyobacter formicarum</name>
    <dbReference type="NCBI Taxonomy" id="2778368"/>
    <lineage>
        <taxon>Bacteria</taxon>
        <taxon>Bacillati</taxon>
        <taxon>Chloroflexota</taxon>
        <taxon>Ktedonobacteria</taxon>
        <taxon>Ktedonobacterales</taxon>
        <taxon>Dictyobacteraceae</taxon>
        <taxon>Dictyobacter</taxon>
    </lineage>
</organism>
<dbReference type="RefSeq" id="WP_201365023.1">
    <property type="nucleotide sequence ID" value="NZ_BNJJ01000017.1"/>
</dbReference>
<dbReference type="Proteomes" id="UP000635565">
    <property type="component" value="Unassembled WGS sequence"/>
</dbReference>